<evidence type="ECO:0000256" key="1">
    <source>
        <dbReference type="ARBA" id="ARBA00022723"/>
    </source>
</evidence>
<dbReference type="PROSITE" id="PS00028">
    <property type="entry name" value="ZINC_FINGER_C2H2_1"/>
    <property type="match status" value="6"/>
</dbReference>
<comment type="caution">
    <text evidence="7">The sequence shown here is derived from an EMBL/GenBank/DDBJ whole genome shotgun (WGS) entry which is preliminary data.</text>
</comment>
<feature type="domain" description="C2H2-type" evidence="6">
    <location>
        <begin position="105"/>
        <end position="132"/>
    </location>
</feature>
<organism evidence="7 8">
    <name type="scientific">Meganyctiphanes norvegica</name>
    <name type="common">Northern krill</name>
    <name type="synonym">Thysanopoda norvegica</name>
    <dbReference type="NCBI Taxonomy" id="48144"/>
    <lineage>
        <taxon>Eukaryota</taxon>
        <taxon>Metazoa</taxon>
        <taxon>Ecdysozoa</taxon>
        <taxon>Arthropoda</taxon>
        <taxon>Crustacea</taxon>
        <taxon>Multicrustacea</taxon>
        <taxon>Malacostraca</taxon>
        <taxon>Eumalacostraca</taxon>
        <taxon>Eucarida</taxon>
        <taxon>Euphausiacea</taxon>
        <taxon>Euphausiidae</taxon>
        <taxon>Meganyctiphanes</taxon>
    </lineage>
</organism>
<keyword evidence="3 5" id="KW-0863">Zinc-finger</keyword>
<dbReference type="InterPro" id="IPR013087">
    <property type="entry name" value="Znf_C2H2_type"/>
</dbReference>
<feature type="domain" description="C2H2-type" evidence="6">
    <location>
        <begin position="136"/>
        <end position="163"/>
    </location>
</feature>
<accession>A0AAV2SR38</accession>
<name>A0AAV2SR38_MEGNR</name>
<keyword evidence="8" id="KW-1185">Reference proteome</keyword>
<dbReference type="SMART" id="SM00355">
    <property type="entry name" value="ZnF_C2H2"/>
    <property type="match status" value="6"/>
</dbReference>
<keyword evidence="4" id="KW-0862">Zinc</keyword>
<evidence type="ECO:0000256" key="4">
    <source>
        <dbReference type="ARBA" id="ARBA00022833"/>
    </source>
</evidence>
<proteinExistence type="predicted"/>
<dbReference type="Pfam" id="PF13912">
    <property type="entry name" value="zf-C2H2_6"/>
    <property type="match status" value="5"/>
</dbReference>
<dbReference type="AlphaFoldDB" id="A0AAV2SR38"/>
<dbReference type="InterPro" id="IPR036236">
    <property type="entry name" value="Znf_C2H2_sf"/>
</dbReference>
<keyword evidence="2" id="KW-0677">Repeat</keyword>
<dbReference type="PANTHER" id="PTHR24379">
    <property type="entry name" value="KRAB AND ZINC FINGER DOMAIN-CONTAINING"/>
    <property type="match status" value="1"/>
</dbReference>
<feature type="non-terminal residue" evidence="7">
    <location>
        <position position="372"/>
    </location>
</feature>
<dbReference type="SUPFAM" id="SSF57667">
    <property type="entry name" value="beta-beta-alpha zinc fingers"/>
    <property type="match status" value="3"/>
</dbReference>
<sequence>VKLSKMKQKKSLFKCDECYKECSSYKDLQWHKISHNKTVKTLFKCNICCRGYRSYKDLQWHKISHKRTENKSLFKCNLCYKEYRSYKDLQLHKISHNRIEDKTLFKCNECCKEYGSNKDLEMHKLAHCRTEDKTLFSCDECYNEYGSYKELQMHKFSHNRTENKNIFKCNECFKEYGSNKDLQLHNLSHTDDRMLKTLQMQNLSHNDDAMLSKSKPLGYTECLVFFAINSSDMKRLTEREIIMWIDISSPIYKQNTIIPNTVEITKRQQIIQDFLTYQKFDMNPSFIFDFMPHINSDEVLWTINPSKHVELEKNVKDIYSKFSVKVKEEISSNKFPSETSSANNNRVPLQRADYTTTPDHETYTSILNRGTW</sequence>
<gene>
    <name evidence="7" type="ORF">MNOR_LOCUS39540</name>
</gene>
<dbReference type="Gene3D" id="3.30.160.60">
    <property type="entry name" value="Classic Zinc Finger"/>
    <property type="match status" value="3"/>
</dbReference>
<evidence type="ECO:0000313" key="7">
    <source>
        <dbReference type="EMBL" id="CAL4227489.1"/>
    </source>
</evidence>
<evidence type="ECO:0000259" key="6">
    <source>
        <dbReference type="PROSITE" id="PS50157"/>
    </source>
</evidence>
<feature type="domain" description="C2H2-type" evidence="6">
    <location>
        <begin position="167"/>
        <end position="194"/>
    </location>
</feature>
<feature type="non-terminal residue" evidence="7">
    <location>
        <position position="1"/>
    </location>
</feature>
<dbReference type="PANTHER" id="PTHR24379:SF121">
    <property type="entry name" value="C2H2-TYPE DOMAIN-CONTAINING PROTEIN"/>
    <property type="match status" value="1"/>
</dbReference>
<dbReference type="EMBL" id="CAXKWB010104568">
    <property type="protein sequence ID" value="CAL4227489.1"/>
    <property type="molecule type" value="Genomic_DNA"/>
</dbReference>
<dbReference type="GO" id="GO:0008270">
    <property type="term" value="F:zinc ion binding"/>
    <property type="evidence" value="ECO:0007669"/>
    <property type="project" value="UniProtKB-KW"/>
</dbReference>
<reference evidence="7 8" key="1">
    <citation type="submission" date="2024-05" db="EMBL/GenBank/DDBJ databases">
        <authorList>
            <person name="Wallberg A."/>
        </authorList>
    </citation>
    <scope>NUCLEOTIDE SEQUENCE [LARGE SCALE GENOMIC DNA]</scope>
</reference>
<protein>
    <recommendedName>
        <fullName evidence="6">C2H2-type domain-containing protein</fullName>
    </recommendedName>
</protein>
<dbReference type="Proteomes" id="UP001497623">
    <property type="component" value="Unassembled WGS sequence"/>
</dbReference>
<evidence type="ECO:0000256" key="2">
    <source>
        <dbReference type="ARBA" id="ARBA00022737"/>
    </source>
</evidence>
<evidence type="ECO:0000313" key="8">
    <source>
        <dbReference type="Proteomes" id="UP001497623"/>
    </source>
</evidence>
<dbReference type="PROSITE" id="PS50157">
    <property type="entry name" value="ZINC_FINGER_C2H2_2"/>
    <property type="match status" value="4"/>
</dbReference>
<evidence type="ECO:0000256" key="3">
    <source>
        <dbReference type="ARBA" id="ARBA00022771"/>
    </source>
</evidence>
<feature type="domain" description="C2H2-type" evidence="6">
    <location>
        <begin position="74"/>
        <end position="101"/>
    </location>
</feature>
<keyword evidence="1" id="KW-0479">Metal-binding</keyword>
<evidence type="ECO:0000256" key="5">
    <source>
        <dbReference type="PROSITE-ProRule" id="PRU00042"/>
    </source>
</evidence>